<dbReference type="EMBL" id="KN831772">
    <property type="protein sequence ID" value="KIM45580.1"/>
    <property type="molecule type" value="Genomic_DNA"/>
</dbReference>
<dbReference type="HOGENOM" id="CLU_346490_0_0_1"/>
<feature type="compositionally biased region" description="Basic and acidic residues" evidence="1">
    <location>
        <begin position="453"/>
        <end position="479"/>
    </location>
</feature>
<proteinExistence type="predicted"/>
<sequence length="739" mass="80932">MSNPRQNFRTRPQLYSSSPQRSSSPLRTPYLSRHVHSYAYIRSSPEITPESAFRGVNEHMDDFSWGYASSKYAYNQPPAFLADRDFPPTSDFDASDIDLEVTSDSAPGPSSGISSDSEDEEAQEEDDFGFSFSYEGNRTTFFRTSAERGQWKSNPMPALRKSAPTHSRVATPTLISPLRTISEPAPAASTEVPQQQLSPDHTLDPIMPLMEDQVESPHTVPSLSSDRESSFDADVDTPSSPLPPSSPPLSPMGFSVSIVSRSVSPLFFERDSSPLSEVPDDEDATMDVPGLLPALDDEVSLNIASIDVILILAPKTNATQPIAISACTTVQCPDTVNEDSRPSAGSDEGKSSDVPSFPPSQNDDTSSVLIAPNSSALNTPSSSSVVVELAMNIDDKVASSSSNKAKPRVQTVVRKKSATLRDKNGVDRCATGVASTSTSTAPVAKAKPVKEKRKQDSERVKEKERGSEGPIKKKRKVDEQEMGEEGDVTPFRSQKSKKRTEVEAENMHSTTHVGLKKKRNLKRGDGDVNSTTATSTSAKPAKRADNNNSRTHPKKPKRSSSTINYTSDDDEVDDNSNSNSKPNPSHPNSDPDTTPLDPETAALHAQICGLLIETMAMSRASSLPVSSLFKLVMQDQPSLKTQRSEREWMGIFDRVLHSGEVGRGSGVFGKVESSGKDSANRPLEAQWFYVPELDEDQERAALIKAMMPRPAKRSETKKYKQYYWRPLDKISRWDPEDEL</sequence>
<feature type="region of interest" description="Disordered" evidence="1">
    <location>
        <begin position="100"/>
        <end position="133"/>
    </location>
</feature>
<reference evidence="2 3" key="1">
    <citation type="submission" date="2014-04" db="EMBL/GenBank/DDBJ databases">
        <authorList>
            <consortium name="DOE Joint Genome Institute"/>
            <person name="Kuo A."/>
            <person name="Gay G."/>
            <person name="Dore J."/>
            <person name="Kohler A."/>
            <person name="Nagy L.G."/>
            <person name="Floudas D."/>
            <person name="Copeland A."/>
            <person name="Barry K.W."/>
            <person name="Cichocki N."/>
            <person name="Veneault-Fourrey C."/>
            <person name="LaButti K."/>
            <person name="Lindquist E.A."/>
            <person name="Lipzen A."/>
            <person name="Lundell T."/>
            <person name="Morin E."/>
            <person name="Murat C."/>
            <person name="Sun H."/>
            <person name="Tunlid A."/>
            <person name="Henrissat B."/>
            <person name="Grigoriev I.V."/>
            <person name="Hibbett D.S."/>
            <person name="Martin F."/>
            <person name="Nordberg H.P."/>
            <person name="Cantor M.N."/>
            <person name="Hua S.X."/>
        </authorList>
    </citation>
    <scope>NUCLEOTIDE SEQUENCE [LARGE SCALE GENOMIC DNA]</scope>
    <source>
        <strain evidence="3">h7</strain>
    </source>
</reference>
<feature type="region of interest" description="Disordered" evidence="1">
    <location>
        <begin position="147"/>
        <end position="168"/>
    </location>
</feature>
<organism evidence="2 3">
    <name type="scientific">Hebeloma cylindrosporum</name>
    <dbReference type="NCBI Taxonomy" id="76867"/>
    <lineage>
        <taxon>Eukaryota</taxon>
        <taxon>Fungi</taxon>
        <taxon>Dikarya</taxon>
        <taxon>Basidiomycota</taxon>
        <taxon>Agaricomycotina</taxon>
        <taxon>Agaricomycetes</taxon>
        <taxon>Agaricomycetidae</taxon>
        <taxon>Agaricales</taxon>
        <taxon>Agaricineae</taxon>
        <taxon>Hymenogastraceae</taxon>
        <taxon>Hebeloma</taxon>
    </lineage>
</organism>
<dbReference type="Proteomes" id="UP000053424">
    <property type="component" value="Unassembled WGS sequence"/>
</dbReference>
<evidence type="ECO:0000313" key="3">
    <source>
        <dbReference type="Proteomes" id="UP000053424"/>
    </source>
</evidence>
<name>A0A0C3C9R9_HEBCY</name>
<keyword evidence="3" id="KW-1185">Reference proteome</keyword>
<dbReference type="AlphaFoldDB" id="A0A0C3C9R9"/>
<feature type="compositionally biased region" description="Low complexity" evidence="1">
    <location>
        <begin position="371"/>
        <end position="384"/>
    </location>
</feature>
<feature type="compositionally biased region" description="Polar residues" evidence="1">
    <location>
        <begin position="359"/>
        <end position="368"/>
    </location>
</feature>
<accession>A0A0C3C9R9</accession>
<feature type="compositionally biased region" description="Low complexity" evidence="1">
    <location>
        <begin position="103"/>
        <end position="115"/>
    </location>
</feature>
<feature type="compositionally biased region" description="Low complexity" evidence="1">
    <location>
        <begin position="11"/>
        <end position="27"/>
    </location>
</feature>
<feature type="compositionally biased region" description="Polar residues" evidence="1">
    <location>
        <begin position="1"/>
        <end position="10"/>
    </location>
</feature>
<dbReference type="OrthoDB" id="5348546at2759"/>
<evidence type="ECO:0000313" key="2">
    <source>
        <dbReference type="EMBL" id="KIM45580.1"/>
    </source>
</evidence>
<feature type="region of interest" description="Disordered" evidence="1">
    <location>
        <begin position="1"/>
        <end position="29"/>
    </location>
</feature>
<gene>
    <name evidence="2" type="ORF">M413DRAFT_24753</name>
</gene>
<feature type="region of interest" description="Disordered" evidence="1">
    <location>
        <begin position="333"/>
        <end position="598"/>
    </location>
</feature>
<dbReference type="STRING" id="686832.A0A0C3C9R9"/>
<evidence type="ECO:0000256" key="1">
    <source>
        <dbReference type="SAM" id="MobiDB-lite"/>
    </source>
</evidence>
<feature type="region of interest" description="Disordered" evidence="1">
    <location>
        <begin position="185"/>
        <end position="249"/>
    </location>
</feature>
<feature type="compositionally biased region" description="Low complexity" evidence="1">
    <location>
        <begin position="430"/>
        <end position="446"/>
    </location>
</feature>
<protein>
    <submittedName>
        <fullName evidence="2">Uncharacterized protein</fullName>
    </submittedName>
</protein>
<feature type="compositionally biased region" description="Low complexity" evidence="1">
    <location>
        <begin position="575"/>
        <end position="592"/>
    </location>
</feature>
<feature type="compositionally biased region" description="Acidic residues" evidence="1">
    <location>
        <begin position="116"/>
        <end position="128"/>
    </location>
</feature>
<feature type="compositionally biased region" description="Pro residues" evidence="1">
    <location>
        <begin position="240"/>
        <end position="249"/>
    </location>
</feature>
<reference evidence="3" key="2">
    <citation type="submission" date="2015-01" db="EMBL/GenBank/DDBJ databases">
        <title>Evolutionary Origins and Diversification of the Mycorrhizal Mutualists.</title>
        <authorList>
            <consortium name="DOE Joint Genome Institute"/>
            <consortium name="Mycorrhizal Genomics Consortium"/>
            <person name="Kohler A."/>
            <person name="Kuo A."/>
            <person name="Nagy L.G."/>
            <person name="Floudas D."/>
            <person name="Copeland A."/>
            <person name="Barry K.W."/>
            <person name="Cichocki N."/>
            <person name="Veneault-Fourrey C."/>
            <person name="LaButti K."/>
            <person name="Lindquist E.A."/>
            <person name="Lipzen A."/>
            <person name="Lundell T."/>
            <person name="Morin E."/>
            <person name="Murat C."/>
            <person name="Riley R."/>
            <person name="Ohm R."/>
            <person name="Sun H."/>
            <person name="Tunlid A."/>
            <person name="Henrissat B."/>
            <person name="Grigoriev I.V."/>
            <person name="Hibbett D.S."/>
            <person name="Martin F."/>
        </authorList>
    </citation>
    <scope>NUCLEOTIDE SEQUENCE [LARGE SCALE GENOMIC DNA]</scope>
    <source>
        <strain evidence="3">h7</strain>
    </source>
</reference>